<gene>
    <name evidence="1" type="ORF">DHETER_LOCUS11066</name>
</gene>
<reference evidence="1" key="1">
    <citation type="submission" date="2021-06" db="EMBL/GenBank/DDBJ databases">
        <authorList>
            <person name="Kallberg Y."/>
            <person name="Tangrot J."/>
            <person name="Rosling A."/>
        </authorList>
    </citation>
    <scope>NUCLEOTIDE SEQUENCE</scope>
    <source>
        <strain evidence="1">IL203A</strain>
    </source>
</reference>
<protein>
    <submittedName>
        <fullName evidence="1">3539_t:CDS:1</fullName>
    </submittedName>
</protein>
<comment type="caution">
    <text evidence="1">The sequence shown here is derived from an EMBL/GenBank/DDBJ whole genome shotgun (WGS) entry which is preliminary data.</text>
</comment>
<feature type="non-terminal residue" evidence="1">
    <location>
        <position position="1"/>
    </location>
</feature>
<organism evidence="1 2">
    <name type="scientific">Dentiscutata heterogama</name>
    <dbReference type="NCBI Taxonomy" id="1316150"/>
    <lineage>
        <taxon>Eukaryota</taxon>
        <taxon>Fungi</taxon>
        <taxon>Fungi incertae sedis</taxon>
        <taxon>Mucoromycota</taxon>
        <taxon>Glomeromycotina</taxon>
        <taxon>Glomeromycetes</taxon>
        <taxon>Diversisporales</taxon>
        <taxon>Gigasporaceae</taxon>
        <taxon>Dentiscutata</taxon>
    </lineage>
</organism>
<dbReference type="EMBL" id="CAJVPU010023172">
    <property type="protein sequence ID" value="CAG8687293.1"/>
    <property type="molecule type" value="Genomic_DNA"/>
</dbReference>
<dbReference type="Proteomes" id="UP000789702">
    <property type="component" value="Unassembled WGS sequence"/>
</dbReference>
<name>A0ACA9P3J0_9GLOM</name>
<sequence>SQTLLNSVNNEDYSDQNLQENFSEESQHVNSDFECSFSMASDMLSSKSNTLNSTSDTDTLSSISDSLNSCDQSTIMEEIELQSEVRTESI</sequence>
<accession>A0ACA9P3J0</accession>
<proteinExistence type="predicted"/>
<evidence type="ECO:0000313" key="2">
    <source>
        <dbReference type="Proteomes" id="UP000789702"/>
    </source>
</evidence>
<evidence type="ECO:0000313" key="1">
    <source>
        <dbReference type="EMBL" id="CAG8687293.1"/>
    </source>
</evidence>
<keyword evidence="2" id="KW-1185">Reference proteome</keyword>